<organism evidence="1 2">
    <name type="scientific">Biomphalaria pfeifferi</name>
    <name type="common">Bloodfluke planorb</name>
    <name type="synonym">Freshwater snail</name>
    <dbReference type="NCBI Taxonomy" id="112525"/>
    <lineage>
        <taxon>Eukaryota</taxon>
        <taxon>Metazoa</taxon>
        <taxon>Spiralia</taxon>
        <taxon>Lophotrochozoa</taxon>
        <taxon>Mollusca</taxon>
        <taxon>Gastropoda</taxon>
        <taxon>Heterobranchia</taxon>
        <taxon>Euthyneura</taxon>
        <taxon>Panpulmonata</taxon>
        <taxon>Hygrophila</taxon>
        <taxon>Lymnaeoidea</taxon>
        <taxon>Planorbidae</taxon>
        <taxon>Biomphalaria</taxon>
    </lineage>
</organism>
<dbReference type="EMBL" id="JASAOG010000197">
    <property type="protein sequence ID" value="KAK0044483.1"/>
    <property type="molecule type" value="Genomic_DNA"/>
</dbReference>
<name>A0AAD8AZF0_BIOPF</name>
<gene>
    <name evidence="1" type="ORF">Bpfe_026074</name>
</gene>
<dbReference type="Proteomes" id="UP001233172">
    <property type="component" value="Unassembled WGS sequence"/>
</dbReference>
<protein>
    <submittedName>
        <fullName evidence="1">Sodium-dependent phosphate transporter 1</fullName>
    </submittedName>
</protein>
<dbReference type="AlphaFoldDB" id="A0AAD8AZF0"/>
<reference evidence="1" key="2">
    <citation type="submission" date="2023-04" db="EMBL/GenBank/DDBJ databases">
        <authorList>
            <person name="Bu L."/>
            <person name="Lu L."/>
            <person name="Laidemitt M.R."/>
            <person name="Zhang S.M."/>
            <person name="Mutuku M."/>
            <person name="Mkoji G."/>
            <person name="Steinauer M."/>
            <person name="Loker E.S."/>
        </authorList>
    </citation>
    <scope>NUCLEOTIDE SEQUENCE</scope>
    <source>
        <strain evidence="1">KasaAsao</strain>
        <tissue evidence="1">Whole Snail</tissue>
    </source>
</reference>
<keyword evidence="2" id="KW-1185">Reference proteome</keyword>
<reference evidence="1" key="1">
    <citation type="journal article" date="2023" name="PLoS Negl. Trop. Dis.">
        <title>A genome sequence for Biomphalaria pfeifferi, the major vector snail for the human-infecting parasite Schistosoma mansoni.</title>
        <authorList>
            <person name="Bu L."/>
            <person name="Lu L."/>
            <person name="Laidemitt M.R."/>
            <person name="Zhang S.M."/>
            <person name="Mutuku M."/>
            <person name="Mkoji G."/>
            <person name="Steinauer M."/>
            <person name="Loker E.S."/>
        </authorList>
    </citation>
    <scope>NUCLEOTIDE SEQUENCE</scope>
    <source>
        <strain evidence="1">KasaAsao</strain>
    </source>
</reference>
<sequence>MHANCHPIRLFTACPYGDQAIGCSVDNCAGNMDKCCKTCPCVSDVPTIDGVSCAVRVNQNGVNHCYNATVSSLCCATCNVSRPSSIANCEYGDLTRNGICSRRQCSVSSVKEQCCQTCAKINSGHCHIPALPIYTLLFVISLLNAGVS</sequence>
<accession>A0AAD8AZF0</accession>
<evidence type="ECO:0000313" key="2">
    <source>
        <dbReference type="Proteomes" id="UP001233172"/>
    </source>
</evidence>
<comment type="caution">
    <text evidence="1">The sequence shown here is derived from an EMBL/GenBank/DDBJ whole genome shotgun (WGS) entry which is preliminary data.</text>
</comment>
<evidence type="ECO:0000313" key="1">
    <source>
        <dbReference type="EMBL" id="KAK0044483.1"/>
    </source>
</evidence>
<proteinExistence type="predicted"/>